<evidence type="ECO:0000313" key="1">
    <source>
        <dbReference type="EMBL" id="AQZ49564.1"/>
    </source>
</evidence>
<keyword evidence="2" id="KW-1185">Reference proteome</keyword>
<dbReference type="EMBL" id="CP020330">
    <property type="protein sequence ID" value="AQZ49564.1"/>
    <property type="molecule type" value="Genomic_DNA"/>
</dbReference>
<proteinExistence type="predicted"/>
<dbReference type="KEGG" id="mmed:Mame_00181"/>
<organism evidence="1 2">
    <name type="scientific">Martelella mediterranea DSM 17316</name>
    <dbReference type="NCBI Taxonomy" id="1122214"/>
    <lineage>
        <taxon>Bacteria</taxon>
        <taxon>Pseudomonadati</taxon>
        <taxon>Pseudomonadota</taxon>
        <taxon>Alphaproteobacteria</taxon>
        <taxon>Hyphomicrobiales</taxon>
        <taxon>Aurantimonadaceae</taxon>
        <taxon>Martelella</taxon>
    </lineage>
</organism>
<name>A0A1U9YVW6_9HYPH</name>
<accession>A0A1U9YVW6</accession>
<protein>
    <recommendedName>
        <fullName evidence="3">Beta-lactamase</fullName>
    </recommendedName>
</protein>
<evidence type="ECO:0008006" key="3">
    <source>
        <dbReference type="Google" id="ProtNLM"/>
    </source>
</evidence>
<dbReference type="Proteomes" id="UP000191135">
    <property type="component" value="Chromosome"/>
</dbReference>
<dbReference type="AlphaFoldDB" id="A0A1U9YVW6"/>
<dbReference type="STRING" id="1122214.Mame_00181"/>
<reference evidence="1 2" key="1">
    <citation type="submission" date="2017-03" db="EMBL/GenBank/DDBJ databases">
        <title>Foreign affairs: Plasmid Transfer between Roseobacters and Rhizobia.</title>
        <authorList>
            <person name="Bartling P."/>
            <person name="Bunk B."/>
            <person name="Overmann J."/>
            <person name="Brinkmann H."/>
            <person name="Petersen J."/>
        </authorList>
    </citation>
    <scope>NUCLEOTIDE SEQUENCE [LARGE SCALE GENOMIC DNA]</scope>
    <source>
        <strain evidence="1 2">MACL11</strain>
    </source>
</reference>
<evidence type="ECO:0000313" key="2">
    <source>
        <dbReference type="Proteomes" id="UP000191135"/>
    </source>
</evidence>
<gene>
    <name evidence="1" type="ORF">Mame_00181</name>
</gene>
<sequence length="132" mass="14802">MTSMLVHDRADDSSALGFVAGTAGREAALQQYESYYCRLNPWMTRAEIMPVGHGIVGEQLVSRAAFENSEYYYDYLHNEGLESGFGLALFKEKSQYFVLNTLTGDKDLDRNRDRAAQLTAVYRWSASGLDGI</sequence>
<dbReference type="eggNOG" id="COG2771">
    <property type="taxonomic scope" value="Bacteria"/>
</dbReference>